<protein>
    <submittedName>
        <fullName evidence="1">Uncharacterized protein</fullName>
    </submittedName>
</protein>
<accession>A0A854CJC5</accession>
<gene>
    <name evidence="1" type="ORF">BXO512_14530</name>
</gene>
<name>A0A854CJC5_XANOO</name>
<dbReference type="Gene3D" id="3.20.20.80">
    <property type="entry name" value="Glycosidases"/>
    <property type="match status" value="1"/>
</dbReference>
<organism evidence="1">
    <name type="scientific">Xanthomonas oryzae pv. oryzae</name>
    <dbReference type="NCBI Taxonomy" id="64187"/>
    <lineage>
        <taxon>Bacteria</taxon>
        <taxon>Pseudomonadati</taxon>
        <taxon>Pseudomonadota</taxon>
        <taxon>Gammaproteobacteria</taxon>
        <taxon>Lysobacterales</taxon>
        <taxon>Lysobacteraceae</taxon>
        <taxon>Xanthomonas</taxon>
    </lineage>
</organism>
<dbReference type="AlphaFoldDB" id="A0A854CJC5"/>
<proteinExistence type="predicted"/>
<sequence>MMRLFARFKPQRRGRVAGFLWFVALLSGNMPLLDIAEELPCVVTQNGRHAVFVDGAPCTSLAAQLHNSSAWPAVLPQALDDVVALHANTLEAPVY</sequence>
<reference evidence="1" key="1">
    <citation type="submission" date="2015-01" db="EMBL/GenBank/DDBJ databases">
        <title>Population genomics of rice bacterial leaf blight strains from India.</title>
        <authorList>
            <person name="Midha S."/>
            <person name="Anil M.G."/>
            <person name="Mishra D."/>
            <person name="Brahma K."/>
            <person name="Laha G.S."/>
            <person name="Sundaram R.M."/>
            <person name="Sonti R.V."/>
            <person name="Patil P.B."/>
        </authorList>
    </citation>
    <scope>NUCLEOTIDE SEQUENCE</scope>
    <source>
        <strain evidence="1">BXO512</strain>
    </source>
</reference>
<evidence type="ECO:0000313" key="1">
    <source>
        <dbReference type="EMBL" id="OLG89147.1"/>
    </source>
</evidence>
<dbReference type="EMBL" id="JXEA01000192">
    <property type="protein sequence ID" value="OLG89147.1"/>
    <property type="molecule type" value="Genomic_DNA"/>
</dbReference>
<comment type="caution">
    <text evidence="1">The sequence shown here is derived from an EMBL/GenBank/DDBJ whole genome shotgun (WGS) entry which is preliminary data.</text>
</comment>